<gene>
    <name evidence="2" type="ORF">B296_00019969</name>
</gene>
<evidence type="ECO:0000313" key="3">
    <source>
        <dbReference type="Proteomes" id="UP000287651"/>
    </source>
</evidence>
<dbReference type="EMBL" id="AMZH03014888">
    <property type="protein sequence ID" value="RRT46885.1"/>
    <property type="molecule type" value="Genomic_DNA"/>
</dbReference>
<organism evidence="2 3">
    <name type="scientific">Ensete ventricosum</name>
    <name type="common">Abyssinian banana</name>
    <name type="synonym">Musa ensete</name>
    <dbReference type="NCBI Taxonomy" id="4639"/>
    <lineage>
        <taxon>Eukaryota</taxon>
        <taxon>Viridiplantae</taxon>
        <taxon>Streptophyta</taxon>
        <taxon>Embryophyta</taxon>
        <taxon>Tracheophyta</taxon>
        <taxon>Spermatophyta</taxon>
        <taxon>Magnoliopsida</taxon>
        <taxon>Liliopsida</taxon>
        <taxon>Zingiberales</taxon>
        <taxon>Musaceae</taxon>
        <taxon>Ensete</taxon>
    </lineage>
</organism>
<name>A0A426Y542_ENSVE</name>
<evidence type="ECO:0000256" key="1">
    <source>
        <dbReference type="SAM" id="MobiDB-lite"/>
    </source>
</evidence>
<accession>A0A426Y542</accession>
<feature type="region of interest" description="Disordered" evidence="1">
    <location>
        <begin position="1"/>
        <end position="25"/>
    </location>
</feature>
<dbReference type="AlphaFoldDB" id="A0A426Y542"/>
<proteinExistence type="predicted"/>
<feature type="region of interest" description="Disordered" evidence="1">
    <location>
        <begin position="78"/>
        <end position="108"/>
    </location>
</feature>
<reference evidence="2 3" key="1">
    <citation type="journal article" date="2014" name="Agronomy (Basel)">
        <title>A Draft Genome Sequence for Ensete ventricosum, the Drought-Tolerant Tree Against Hunger.</title>
        <authorList>
            <person name="Harrison J."/>
            <person name="Moore K.A."/>
            <person name="Paszkiewicz K."/>
            <person name="Jones T."/>
            <person name="Grant M."/>
            <person name="Ambacheew D."/>
            <person name="Muzemil S."/>
            <person name="Studholme D.J."/>
        </authorList>
    </citation>
    <scope>NUCLEOTIDE SEQUENCE [LARGE SCALE GENOMIC DNA]</scope>
</reference>
<dbReference type="Proteomes" id="UP000287651">
    <property type="component" value="Unassembled WGS sequence"/>
</dbReference>
<protein>
    <submittedName>
        <fullName evidence="2">Uncharacterized protein</fullName>
    </submittedName>
</protein>
<comment type="caution">
    <text evidence="2">The sequence shown here is derived from an EMBL/GenBank/DDBJ whole genome shotgun (WGS) entry which is preliminary data.</text>
</comment>
<evidence type="ECO:0000313" key="2">
    <source>
        <dbReference type="EMBL" id="RRT46885.1"/>
    </source>
</evidence>
<sequence length="108" mass="12113">MVEVETPRVTIGNRGRRHGWSERQRWQHDCERQSRARLEVASVLIMVARMRSHGYDGTILVILVGAMKGDRWLMGSSEEAHGLQATDEEDGDAGAPQAKGDNDDREGR</sequence>